<name>A0A8J7GYX5_9ACTN</name>
<accession>A0A8J7GYX5</accession>
<evidence type="ECO:0000313" key="2">
    <source>
        <dbReference type="EMBL" id="MBG6140881.1"/>
    </source>
</evidence>
<evidence type="ECO:0000313" key="3">
    <source>
        <dbReference type="Proteomes" id="UP000622552"/>
    </source>
</evidence>
<sequence>MRVLVTGHHGYIGSVLTPLLKEAGHDVVGLDTDFFASCLLGSEVDEVPSVEVDIRDVTPAHCEGFDAVLHLAALSNDPLGNLSPQITYDINQHASVRLAAAAKAAGVRRFLFSSSCSLYGAGGDAPVTEDAGFYPVTPYGESKVLAEQEISKLADADFVPTYLRNATAYGVSPRLRGDIVVNNLVAHAVTTGKVLLQSDGTPWRPLVHCEDIARAFVALLEADEDLIRDRAYNVGLTSENYRIREVAELVGAAVEGSVVSFAEGASSDKRDYRVDCERIKNEIPGFQPRWTVPTGIAQLVAAYREHGLTAEEFAGVKYQRIARIRELLDSGLLGPDLRPAS</sequence>
<feature type="domain" description="NAD-dependent epimerase/dehydratase" evidence="1">
    <location>
        <begin position="3"/>
        <end position="235"/>
    </location>
</feature>
<evidence type="ECO:0000259" key="1">
    <source>
        <dbReference type="Pfam" id="PF01370"/>
    </source>
</evidence>
<reference evidence="2" key="1">
    <citation type="submission" date="2020-11" db="EMBL/GenBank/DDBJ databases">
        <title>Sequencing the genomes of 1000 actinobacteria strains.</title>
        <authorList>
            <person name="Klenk H.-P."/>
        </authorList>
    </citation>
    <scope>NUCLEOTIDE SEQUENCE</scope>
    <source>
        <strain evidence="2">DSM 45356</strain>
    </source>
</reference>
<dbReference type="CDD" id="cd08946">
    <property type="entry name" value="SDR_e"/>
    <property type="match status" value="1"/>
</dbReference>
<dbReference type="Proteomes" id="UP000622552">
    <property type="component" value="Unassembled WGS sequence"/>
</dbReference>
<dbReference type="PANTHER" id="PTHR43245:SF23">
    <property type="entry name" value="NAD(P)-BINDING DOMAIN-CONTAINING PROTEIN"/>
    <property type="match status" value="1"/>
</dbReference>
<protein>
    <submittedName>
        <fullName evidence="2">Nucleoside-diphosphate-sugar epimerase</fullName>
    </submittedName>
</protein>
<dbReference type="InterPro" id="IPR050177">
    <property type="entry name" value="Lipid_A_modif_metabolic_enz"/>
</dbReference>
<dbReference type="InterPro" id="IPR001509">
    <property type="entry name" value="Epimerase_deHydtase"/>
</dbReference>
<dbReference type="EMBL" id="JADOUF010000001">
    <property type="protein sequence ID" value="MBG6140881.1"/>
    <property type="molecule type" value="Genomic_DNA"/>
</dbReference>
<dbReference type="RefSeq" id="WP_197007379.1">
    <property type="nucleotide sequence ID" value="NZ_BONS01000019.1"/>
</dbReference>
<dbReference type="SUPFAM" id="SSF51735">
    <property type="entry name" value="NAD(P)-binding Rossmann-fold domains"/>
    <property type="match status" value="1"/>
</dbReference>
<dbReference type="AlphaFoldDB" id="A0A8J7GYX5"/>
<organism evidence="2 3">
    <name type="scientific">Longispora fulva</name>
    <dbReference type="NCBI Taxonomy" id="619741"/>
    <lineage>
        <taxon>Bacteria</taxon>
        <taxon>Bacillati</taxon>
        <taxon>Actinomycetota</taxon>
        <taxon>Actinomycetes</taxon>
        <taxon>Micromonosporales</taxon>
        <taxon>Micromonosporaceae</taxon>
        <taxon>Longispora</taxon>
    </lineage>
</organism>
<dbReference type="Gene3D" id="3.40.50.720">
    <property type="entry name" value="NAD(P)-binding Rossmann-like Domain"/>
    <property type="match status" value="1"/>
</dbReference>
<comment type="caution">
    <text evidence="2">The sequence shown here is derived from an EMBL/GenBank/DDBJ whole genome shotgun (WGS) entry which is preliminary data.</text>
</comment>
<dbReference type="PANTHER" id="PTHR43245">
    <property type="entry name" value="BIFUNCTIONAL POLYMYXIN RESISTANCE PROTEIN ARNA"/>
    <property type="match status" value="1"/>
</dbReference>
<proteinExistence type="predicted"/>
<dbReference type="Pfam" id="PF01370">
    <property type="entry name" value="Epimerase"/>
    <property type="match status" value="1"/>
</dbReference>
<gene>
    <name evidence="2" type="ORF">IW245_007075</name>
</gene>
<keyword evidence="3" id="KW-1185">Reference proteome</keyword>
<dbReference type="InterPro" id="IPR036291">
    <property type="entry name" value="NAD(P)-bd_dom_sf"/>
</dbReference>